<evidence type="ECO:0000313" key="12">
    <source>
        <dbReference type="Proteomes" id="UP000676325"/>
    </source>
</evidence>
<keyword evidence="6" id="KW-0029">Amino-acid transport</keyword>
<feature type="transmembrane region" description="Helical" evidence="9">
    <location>
        <begin position="215"/>
        <end position="241"/>
    </location>
</feature>
<evidence type="ECO:0000256" key="7">
    <source>
        <dbReference type="ARBA" id="ARBA00022989"/>
    </source>
</evidence>
<keyword evidence="8 9" id="KW-0472">Membrane</keyword>
<evidence type="ECO:0000256" key="1">
    <source>
        <dbReference type="ARBA" id="ARBA00004651"/>
    </source>
</evidence>
<evidence type="ECO:0000259" key="10">
    <source>
        <dbReference type="Pfam" id="PF00324"/>
    </source>
</evidence>
<evidence type="ECO:0000256" key="9">
    <source>
        <dbReference type="SAM" id="Phobius"/>
    </source>
</evidence>
<gene>
    <name evidence="11" type="ORF">KDK95_11310</name>
</gene>
<reference evidence="11" key="1">
    <citation type="submission" date="2021-04" db="EMBL/GenBank/DDBJ databases">
        <title>Genome based classification of Actinospica acidithermotolerans sp. nov., an actinobacterium isolated from an Indonesian hot spring.</title>
        <authorList>
            <person name="Kusuma A.B."/>
            <person name="Putra K.E."/>
            <person name="Nafisah S."/>
            <person name="Loh J."/>
            <person name="Nouioui I."/>
            <person name="Goodfellow M."/>
        </authorList>
    </citation>
    <scope>NUCLEOTIDE SEQUENCE</scope>
    <source>
        <strain evidence="11">MGRD01-02</strain>
    </source>
</reference>
<evidence type="ECO:0000313" key="11">
    <source>
        <dbReference type="EMBL" id="MBR7826892.1"/>
    </source>
</evidence>
<comment type="similarity">
    <text evidence="2">Belongs to the amino acid-polyamine-organocation (APC) superfamily. Amino acid transporter (AAT) (TC 2.A.3.1) family.</text>
</comment>
<dbReference type="Gene3D" id="1.20.1740.10">
    <property type="entry name" value="Amino acid/polyamine transporter I"/>
    <property type="match status" value="1"/>
</dbReference>
<dbReference type="InterPro" id="IPR004840">
    <property type="entry name" value="Amino_acid_permease_CS"/>
</dbReference>
<evidence type="ECO:0000256" key="2">
    <source>
        <dbReference type="ARBA" id="ARBA00008583"/>
    </source>
</evidence>
<dbReference type="PIRSF" id="PIRSF006060">
    <property type="entry name" value="AA_transporter"/>
    <property type="match status" value="1"/>
</dbReference>
<evidence type="ECO:0000256" key="6">
    <source>
        <dbReference type="ARBA" id="ARBA00022970"/>
    </source>
</evidence>
<feature type="transmembrane region" description="Helical" evidence="9">
    <location>
        <begin position="147"/>
        <end position="169"/>
    </location>
</feature>
<sequence length="483" mass="51206">MADEYLDLSTPTLGPPTQAVADAGDEGYAKSLAPRHVGMIAIGGAIGTGLLLGAGGKLLVAGPALALSYAVAGVFAYFVVRALGELTLHRPSSGSFVSYAREFMGEPGAYIAGWMYVLNWSTTGMADSTAVALYMHYWAAFRSVPQWLLALCALIVVLTINLVSVRLFGEIEFWFALIKVTAIASFLVVGVWLLGTGHEVAGRTPGISLIRENGGFFPLGVLPVFTVLQSVVFAYAGVEMVGITAGETKDPAKVVPRAVRSVTWRIALFYVCSVLMLALLLPWNRYSASESPFVTVLSKIGVPGIGGVMNLVVLTAAMSSLNSGFYSTGRVLRSMAAAGSAPRFTGLMNARHVPYGGILFTCAFATFGVGLNAWLPGQAFDIVVNFAALGVATTWIMVMLCHLLFVRRTRAAGPGGPVRPGFRLRGWPWVNAATVLFLLAIVVDMGAQGGATGRWTVAAIPVIAAVLLTGWVLSRRRLPDRSR</sequence>
<dbReference type="GO" id="GO:0006865">
    <property type="term" value="P:amino acid transport"/>
    <property type="evidence" value="ECO:0007669"/>
    <property type="project" value="UniProtKB-KW"/>
</dbReference>
<protein>
    <submittedName>
        <fullName evidence="11">Amino acid permease</fullName>
    </submittedName>
</protein>
<feature type="transmembrane region" description="Helical" evidence="9">
    <location>
        <begin position="455"/>
        <end position="473"/>
    </location>
</feature>
<dbReference type="EMBL" id="JAGSOH010000024">
    <property type="protein sequence ID" value="MBR7826892.1"/>
    <property type="molecule type" value="Genomic_DNA"/>
</dbReference>
<dbReference type="PANTHER" id="PTHR43495">
    <property type="entry name" value="GABA PERMEASE"/>
    <property type="match status" value="1"/>
</dbReference>
<keyword evidence="12" id="KW-1185">Reference proteome</keyword>
<feature type="transmembrane region" description="Helical" evidence="9">
    <location>
        <begin position="37"/>
        <end position="60"/>
    </location>
</feature>
<accession>A0A941E980</accession>
<dbReference type="FunFam" id="1.20.1740.10:FF:000001">
    <property type="entry name" value="Amino acid permease"/>
    <property type="match status" value="1"/>
</dbReference>
<evidence type="ECO:0000256" key="4">
    <source>
        <dbReference type="ARBA" id="ARBA00022475"/>
    </source>
</evidence>
<feature type="transmembrane region" description="Helical" evidence="9">
    <location>
        <begin position="66"/>
        <end position="88"/>
    </location>
</feature>
<evidence type="ECO:0000256" key="3">
    <source>
        <dbReference type="ARBA" id="ARBA00022448"/>
    </source>
</evidence>
<evidence type="ECO:0000256" key="5">
    <source>
        <dbReference type="ARBA" id="ARBA00022692"/>
    </source>
</evidence>
<keyword evidence="7 9" id="KW-1133">Transmembrane helix</keyword>
<feature type="transmembrane region" description="Helical" evidence="9">
    <location>
        <begin position="176"/>
        <end position="195"/>
    </location>
</feature>
<dbReference type="RefSeq" id="WP_212518036.1">
    <property type="nucleotide sequence ID" value="NZ_JAGSOH010000024.1"/>
</dbReference>
<feature type="transmembrane region" description="Helical" evidence="9">
    <location>
        <begin position="353"/>
        <end position="376"/>
    </location>
</feature>
<dbReference type="InterPro" id="IPR004841">
    <property type="entry name" value="AA-permease/SLC12A_dom"/>
</dbReference>
<feature type="transmembrane region" description="Helical" evidence="9">
    <location>
        <begin position="426"/>
        <end position="443"/>
    </location>
</feature>
<organism evidence="11 12">
    <name type="scientific">Actinospica acidithermotolerans</name>
    <dbReference type="NCBI Taxonomy" id="2828514"/>
    <lineage>
        <taxon>Bacteria</taxon>
        <taxon>Bacillati</taxon>
        <taxon>Actinomycetota</taxon>
        <taxon>Actinomycetes</taxon>
        <taxon>Catenulisporales</taxon>
        <taxon>Actinospicaceae</taxon>
        <taxon>Actinospica</taxon>
    </lineage>
</organism>
<keyword evidence="5 9" id="KW-0812">Transmembrane</keyword>
<dbReference type="PROSITE" id="PS00218">
    <property type="entry name" value="AMINO_ACID_PERMEASE_1"/>
    <property type="match status" value="1"/>
</dbReference>
<keyword evidence="3" id="KW-0813">Transport</keyword>
<comment type="caution">
    <text evidence="11">The sequence shown here is derived from an EMBL/GenBank/DDBJ whole genome shotgun (WGS) entry which is preliminary data.</text>
</comment>
<keyword evidence="4" id="KW-1003">Cell membrane</keyword>
<dbReference type="GO" id="GO:0005886">
    <property type="term" value="C:plasma membrane"/>
    <property type="evidence" value="ECO:0007669"/>
    <property type="project" value="UniProtKB-SubCell"/>
</dbReference>
<dbReference type="Pfam" id="PF00324">
    <property type="entry name" value="AA_permease"/>
    <property type="match status" value="1"/>
</dbReference>
<dbReference type="Proteomes" id="UP000676325">
    <property type="component" value="Unassembled WGS sequence"/>
</dbReference>
<feature type="transmembrane region" description="Helical" evidence="9">
    <location>
        <begin position="382"/>
        <end position="405"/>
    </location>
</feature>
<name>A0A941E980_9ACTN</name>
<feature type="domain" description="Amino acid permease/ SLC12A" evidence="10">
    <location>
        <begin position="36"/>
        <end position="446"/>
    </location>
</feature>
<dbReference type="PANTHER" id="PTHR43495:SF1">
    <property type="entry name" value="L-ASPARAGINE PERMEASE"/>
    <property type="match status" value="1"/>
</dbReference>
<evidence type="ECO:0000256" key="8">
    <source>
        <dbReference type="ARBA" id="ARBA00023136"/>
    </source>
</evidence>
<feature type="transmembrane region" description="Helical" evidence="9">
    <location>
        <begin position="303"/>
        <end position="325"/>
    </location>
</feature>
<feature type="transmembrane region" description="Helical" evidence="9">
    <location>
        <begin position="262"/>
        <end position="283"/>
    </location>
</feature>
<proteinExistence type="inferred from homology"/>
<dbReference type="GO" id="GO:0055085">
    <property type="term" value="P:transmembrane transport"/>
    <property type="evidence" value="ECO:0007669"/>
    <property type="project" value="InterPro"/>
</dbReference>
<dbReference type="AlphaFoldDB" id="A0A941E980"/>
<comment type="subcellular location">
    <subcellularLocation>
        <location evidence="1">Cell membrane</location>
        <topology evidence="1">Multi-pass membrane protein</topology>
    </subcellularLocation>
</comment>